<feature type="compositionally biased region" description="Acidic residues" evidence="1">
    <location>
        <begin position="104"/>
        <end position="114"/>
    </location>
</feature>
<feature type="compositionally biased region" description="Pro residues" evidence="1">
    <location>
        <begin position="90"/>
        <end position="100"/>
    </location>
</feature>
<evidence type="ECO:0000313" key="2">
    <source>
        <dbReference type="EMBL" id="CAD9515501.1"/>
    </source>
</evidence>
<reference evidence="2" key="1">
    <citation type="submission" date="2021-01" db="EMBL/GenBank/DDBJ databases">
        <authorList>
            <person name="Corre E."/>
            <person name="Pelletier E."/>
            <person name="Niang G."/>
            <person name="Scheremetjew M."/>
            <person name="Finn R."/>
            <person name="Kale V."/>
            <person name="Holt S."/>
            <person name="Cochrane G."/>
            <person name="Meng A."/>
            <person name="Brown T."/>
            <person name="Cohen L."/>
        </authorList>
    </citation>
    <scope>NUCLEOTIDE SEQUENCE</scope>
    <source>
        <strain evidence="2">RCC3387</strain>
    </source>
</reference>
<feature type="compositionally biased region" description="Low complexity" evidence="1">
    <location>
        <begin position="21"/>
        <end position="46"/>
    </location>
</feature>
<name>A0A7S2N260_9DINO</name>
<organism evidence="2">
    <name type="scientific">Zooxanthella nutricula</name>
    <dbReference type="NCBI Taxonomy" id="1333877"/>
    <lineage>
        <taxon>Eukaryota</taxon>
        <taxon>Sar</taxon>
        <taxon>Alveolata</taxon>
        <taxon>Dinophyceae</taxon>
        <taxon>Peridiniales</taxon>
        <taxon>Peridiniales incertae sedis</taxon>
        <taxon>Zooxanthella</taxon>
    </lineage>
</organism>
<accession>A0A7S2N260</accession>
<feature type="compositionally biased region" description="Basic and acidic residues" evidence="1">
    <location>
        <begin position="1"/>
        <end position="20"/>
    </location>
</feature>
<feature type="region of interest" description="Disordered" evidence="1">
    <location>
        <begin position="88"/>
        <end position="114"/>
    </location>
</feature>
<sequence>MLEEQAKHQLDLDRHEEQMQEFRQFMQRFTHQEARGSSSARGSKAAQQPLPLPEPEGHHVGSEQVGVMARPGICHASGIPGYSVRQPEAWAPPWPHPPPMAEQAADEPLLEPSP</sequence>
<protein>
    <submittedName>
        <fullName evidence="2">Uncharacterized protein</fullName>
    </submittedName>
</protein>
<gene>
    <name evidence="2" type="ORF">BRAN1462_LOCUS8013</name>
</gene>
<feature type="region of interest" description="Disordered" evidence="1">
    <location>
        <begin position="1"/>
        <end position="64"/>
    </location>
</feature>
<dbReference type="AlphaFoldDB" id="A0A7S2N260"/>
<proteinExistence type="predicted"/>
<dbReference type="EMBL" id="HBGW01012558">
    <property type="protein sequence ID" value="CAD9515501.1"/>
    <property type="molecule type" value="Transcribed_RNA"/>
</dbReference>
<evidence type="ECO:0000256" key="1">
    <source>
        <dbReference type="SAM" id="MobiDB-lite"/>
    </source>
</evidence>